<proteinExistence type="predicted"/>
<name>A0ACC1I1A6_9FUNG</name>
<gene>
    <name evidence="1" type="ORF">LPJ66_011031</name>
</gene>
<evidence type="ECO:0000313" key="2">
    <source>
        <dbReference type="Proteomes" id="UP001150581"/>
    </source>
</evidence>
<evidence type="ECO:0000313" key="1">
    <source>
        <dbReference type="EMBL" id="KAJ1883425.1"/>
    </source>
</evidence>
<dbReference type="EMBL" id="JANBPG010003146">
    <property type="protein sequence ID" value="KAJ1883425.1"/>
    <property type="molecule type" value="Genomic_DNA"/>
</dbReference>
<sequence>MNGSGGSGSGRGLGFSSWLPWGNSNGGSGRRQNGAAAMAGEFDLDPMPVPEYVPGVARASFVGTGMATEARLWRAGEEFDSFGDAPFARGVPATGFIHSGLLNRLYAWLDVIAYGTSR</sequence>
<dbReference type="Proteomes" id="UP001150581">
    <property type="component" value="Unassembled WGS sequence"/>
</dbReference>
<keyword evidence="2" id="KW-1185">Reference proteome</keyword>
<comment type="caution">
    <text evidence="1">The sequence shown here is derived from an EMBL/GenBank/DDBJ whole genome shotgun (WGS) entry which is preliminary data.</text>
</comment>
<organism evidence="1 2">
    <name type="scientific">Kickxella alabastrina</name>
    <dbReference type="NCBI Taxonomy" id="61397"/>
    <lineage>
        <taxon>Eukaryota</taxon>
        <taxon>Fungi</taxon>
        <taxon>Fungi incertae sedis</taxon>
        <taxon>Zoopagomycota</taxon>
        <taxon>Kickxellomycotina</taxon>
        <taxon>Kickxellomycetes</taxon>
        <taxon>Kickxellales</taxon>
        <taxon>Kickxellaceae</taxon>
        <taxon>Kickxella</taxon>
    </lineage>
</organism>
<reference evidence="1" key="1">
    <citation type="submission" date="2022-07" db="EMBL/GenBank/DDBJ databases">
        <title>Phylogenomic reconstructions and comparative analyses of Kickxellomycotina fungi.</title>
        <authorList>
            <person name="Reynolds N.K."/>
            <person name="Stajich J.E."/>
            <person name="Barry K."/>
            <person name="Grigoriev I.V."/>
            <person name="Crous P."/>
            <person name="Smith M.E."/>
        </authorList>
    </citation>
    <scope>NUCLEOTIDE SEQUENCE</scope>
    <source>
        <strain evidence="1">Benny 63K</strain>
    </source>
</reference>
<accession>A0ACC1I1A6</accession>
<protein>
    <submittedName>
        <fullName evidence="1">Uncharacterized protein</fullName>
    </submittedName>
</protein>